<evidence type="ECO:0000256" key="7">
    <source>
        <dbReference type="ARBA" id="ARBA00022989"/>
    </source>
</evidence>
<evidence type="ECO:0000256" key="11">
    <source>
        <dbReference type="SAM" id="Phobius"/>
    </source>
</evidence>
<evidence type="ECO:0000259" key="12">
    <source>
        <dbReference type="Pfam" id="PF12019"/>
    </source>
</evidence>
<evidence type="ECO:0000256" key="4">
    <source>
        <dbReference type="ARBA" id="ARBA00022481"/>
    </source>
</evidence>
<accession>A0ABV7VVJ0</accession>
<dbReference type="Gene3D" id="3.55.40.10">
    <property type="entry name" value="minor pseudopilin epsh domain"/>
    <property type="match status" value="1"/>
</dbReference>
<dbReference type="SUPFAM" id="SSF54523">
    <property type="entry name" value="Pili subunits"/>
    <property type="match status" value="1"/>
</dbReference>
<comment type="similarity">
    <text evidence="9">Belongs to the GSP H family.</text>
</comment>
<dbReference type="EMBL" id="JBHRYB010000014">
    <property type="protein sequence ID" value="MFC3681229.1"/>
    <property type="molecule type" value="Genomic_DNA"/>
</dbReference>
<dbReference type="Pfam" id="PF12019">
    <property type="entry name" value="GspH"/>
    <property type="match status" value="1"/>
</dbReference>
<evidence type="ECO:0000256" key="5">
    <source>
        <dbReference type="ARBA" id="ARBA00022519"/>
    </source>
</evidence>
<dbReference type="Pfam" id="PF07963">
    <property type="entry name" value="N_methyl"/>
    <property type="match status" value="1"/>
</dbReference>
<evidence type="ECO:0000256" key="8">
    <source>
        <dbReference type="ARBA" id="ARBA00023136"/>
    </source>
</evidence>
<evidence type="ECO:0000256" key="2">
    <source>
        <dbReference type="ARBA" id="ARBA00021549"/>
    </source>
</evidence>
<proteinExistence type="inferred from homology"/>
<evidence type="ECO:0000256" key="10">
    <source>
        <dbReference type="ARBA" id="ARBA00030775"/>
    </source>
</evidence>
<protein>
    <recommendedName>
        <fullName evidence="2">Type II secretion system protein H</fullName>
    </recommendedName>
    <alternativeName>
        <fullName evidence="10">General secretion pathway protein H</fullName>
    </alternativeName>
</protein>
<dbReference type="NCBIfam" id="TIGR02532">
    <property type="entry name" value="IV_pilin_GFxxxE"/>
    <property type="match status" value="1"/>
</dbReference>
<keyword evidence="7 11" id="KW-1133">Transmembrane helix</keyword>
<dbReference type="RefSeq" id="WP_376867518.1">
    <property type="nucleotide sequence ID" value="NZ_JBHRYB010000014.1"/>
</dbReference>
<dbReference type="PROSITE" id="PS00409">
    <property type="entry name" value="PROKAR_NTER_METHYL"/>
    <property type="match status" value="1"/>
</dbReference>
<evidence type="ECO:0000256" key="6">
    <source>
        <dbReference type="ARBA" id="ARBA00022692"/>
    </source>
</evidence>
<feature type="domain" description="General secretion pathway GspH" evidence="12">
    <location>
        <begin position="46"/>
        <end position="146"/>
    </location>
</feature>
<reference evidence="14" key="1">
    <citation type="journal article" date="2019" name="Int. J. Syst. Evol. Microbiol.">
        <title>The Global Catalogue of Microorganisms (GCM) 10K type strain sequencing project: providing services to taxonomists for standard genome sequencing and annotation.</title>
        <authorList>
            <consortium name="The Broad Institute Genomics Platform"/>
            <consortium name="The Broad Institute Genome Sequencing Center for Infectious Disease"/>
            <person name="Wu L."/>
            <person name="Ma J."/>
        </authorList>
    </citation>
    <scope>NUCLEOTIDE SEQUENCE [LARGE SCALE GENOMIC DNA]</scope>
    <source>
        <strain evidence="14">KCTC 42424</strain>
    </source>
</reference>
<dbReference type="InterPro" id="IPR022346">
    <property type="entry name" value="T2SS_GspH"/>
</dbReference>
<evidence type="ECO:0000313" key="14">
    <source>
        <dbReference type="Proteomes" id="UP001595722"/>
    </source>
</evidence>
<evidence type="ECO:0000256" key="1">
    <source>
        <dbReference type="ARBA" id="ARBA00004377"/>
    </source>
</evidence>
<dbReference type="InterPro" id="IPR045584">
    <property type="entry name" value="Pilin-like"/>
</dbReference>
<keyword evidence="3" id="KW-1003">Cell membrane</keyword>
<sequence>MPAAVNKGFTLIETMIVIVIAAILFVAVMPTLSSMPANGLADRIHRDLENDLRYARGRASTAGVIINFVPLNDWQNGWQIKDNDDNIIRERKLDIPTGAVSSTDLDSSKPLVFDPNGRTSAEVSITIKVPECTGLRQRTLMINRIGQILLTGEAKCP</sequence>
<feature type="transmembrane region" description="Helical" evidence="11">
    <location>
        <begin position="12"/>
        <end position="33"/>
    </location>
</feature>
<gene>
    <name evidence="13" type="ORF">ACFOMG_14085</name>
</gene>
<name>A0ABV7VVJ0_9GAMM</name>
<evidence type="ECO:0000256" key="9">
    <source>
        <dbReference type="ARBA" id="ARBA00025772"/>
    </source>
</evidence>
<comment type="subcellular location">
    <subcellularLocation>
        <location evidence="1">Cell inner membrane</location>
        <topology evidence="1">Single-pass membrane protein</topology>
    </subcellularLocation>
</comment>
<dbReference type="Proteomes" id="UP001595722">
    <property type="component" value="Unassembled WGS sequence"/>
</dbReference>
<dbReference type="InterPro" id="IPR012902">
    <property type="entry name" value="N_methyl_site"/>
</dbReference>
<keyword evidence="4" id="KW-0488">Methylation</keyword>
<comment type="caution">
    <text evidence="13">The sequence shown here is derived from an EMBL/GenBank/DDBJ whole genome shotgun (WGS) entry which is preliminary data.</text>
</comment>
<keyword evidence="6 11" id="KW-0812">Transmembrane</keyword>
<organism evidence="13 14">
    <name type="scientific">Bacterioplanoides pacificum</name>
    <dbReference type="NCBI Taxonomy" id="1171596"/>
    <lineage>
        <taxon>Bacteria</taxon>
        <taxon>Pseudomonadati</taxon>
        <taxon>Pseudomonadota</taxon>
        <taxon>Gammaproteobacteria</taxon>
        <taxon>Oceanospirillales</taxon>
        <taxon>Oceanospirillaceae</taxon>
        <taxon>Bacterioplanoides</taxon>
    </lineage>
</organism>
<keyword evidence="14" id="KW-1185">Reference proteome</keyword>
<keyword evidence="8 11" id="KW-0472">Membrane</keyword>
<evidence type="ECO:0000313" key="13">
    <source>
        <dbReference type="EMBL" id="MFC3681229.1"/>
    </source>
</evidence>
<keyword evidence="5" id="KW-0997">Cell inner membrane</keyword>
<evidence type="ECO:0000256" key="3">
    <source>
        <dbReference type="ARBA" id="ARBA00022475"/>
    </source>
</evidence>